<dbReference type="InterPro" id="IPR018200">
    <property type="entry name" value="USP_CS"/>
</dbReference>
<organism evidence="2 3">
    <name type="scientific">Nadsonia fulvescens var. elongata DSM 6958</name>
    <dbReference type="NCBI Taxonomy" id="857566"/>
    <lineage>
        <taxon>Eukaryota</taxon>
        <taxon>Fungi</taxon>
        <taxon>Dikarya</taxon>
        <taxon>Ascomycota</taxon>
        <taxon>Saccharomycotina</taxon>
        <taxon>Dipodascomycetes</taxon>
        <taxon>Dipodascales</taxon>
        <taxon>Dipodascales incertae sedis</taxon>
        <taxon>Nadsonia</taxon>
    </lineage>
</organism>
<proteinExistence type="predicted"/>
<evidence type="ECO:0000313" key="3">
    <source>
        <dbReference type="Proteomes" id="UP000095009"/>
    </source>
</evidence>
<dbReference type="GO" id="GO:0005829">
    <property type="term" value="C:cytosol"/>
    <property type="evidence" value="ECO:0007669"/>
    <property type="project" value="TreeGrafter"/>
</dbReference>
<dbReference type="PANTHER" id="PTHR24006:SF827">
    <property type="entry name" value="UBIQUITIN CARBOXYL-TERMINAL HYDROLASE 34"/>
    <property type="match status" value="1"/>
</dbReference>
<feature type="domain" description="USP" evidence="1">
    <location>
        <begin position="39"/>
        <end position="474"/>
    </location>
</feature>
<evidence type="ECO:0000259" key="1">
    <source>
        <dbReference type="PROSITE" id="PS50235"/>
    </source>
</evidence>
<dbReference type="GO" id="GO:0004843">
    <property type="term" value="F:cysteine-type deubiquitinase activity"/>
    <property type="evidence" value="ECO:0007669"/>
    <property type="project" value="InterPro"/>
</dbReference>
<dbReference type="CDD" id="cd02662">
    <property type="entry name" value="Peptidase_C19F"/>
    <property type="match status" value="1"/>
</dbReference>
<reference evidence="2 3" key="1">
    <citation type="journal article" date="2016" name="Proc. Natl. Acad. Sci. U.S.A.">
        <title>Comparative genomics of biotechnologically important yeasts.</title>
        <authorList>
            <person name="Riley R."/>
            <person name="Haridas S."/>
            <person name="Wolfe K.H."/>
            <person name="Lopes M.R."/>
            <person name="Hittinger C.T."/>
            <person name="Goeker M."/>
            <person name="Salamov A.A."/>
            <person name="Wisecaver J.H."/>
            <person name="Long T.M."/>
            <person name="Calvey C.H."/>
            <person name="Aerts A.L."/>
            <person name="Barry K.W."/>
            <person name="Choi C."/>
            <person name="Clum A."/>
            <person name="Coughlan A.Y."/>
            <person name="Deshpande S."/>
            <person name="Douglass A.P."/>
            <person name="Hanson S.J."/>
            <person name="Klenk H.-P."/>
            <person name="LaButti K.M."/>
            <person name="Lapidus A."/>
            <person name="Lindquist E.A."/>
            <person name="Lipzen A.M."/>
            <person name="Meier-Kolthoff J.P."/>
            <person name="Ohm R.A."/>
            <person name="Otillar R.P."/>
            <person name="Pangilinan J.L."/>
            <person name="Peng Y."/>
            <person name="Rokas A."/>
            <person name="Rosa C.A."/>
            <person name="Scheuner C."/>
            <person name="Sibirny A.A."/>
            <person name="Slot J.C."/>
            <person name="Stielow J.B."/>
            <person name="Sun H."/>
            <person name="Kurtzman C.P."/>
            <person name="Blackwell M."/>
            <person name="Grigoriev I.V."/>
            <person name="Jeffries T.W."/>
        </authorList>
    </citation>
    <scope>NUCLEOTIDE SEQUENCE [LARGE SCALE GENOMIC DNA]</scope>
    <source>
        <strain evidence="2 3">DSM 6958</strain>
    </source>
</reference>
<dbReference type="InterPro" id="IPR028889">
    <property type="entry name" value="USP"/>
</dbReference>
<name>A0A1E3PDY1_9ASCO</name>
<protein>
    <submittedName>
        <fullName evidence="2">Cysteine proteinase</fullName>
    </submittedName>
</protein>
<dbReference type="GO" id="GO:0005634">
    <property type="term" value="C:nucleus"/>
    <property type="evidence" value="ECO:0007669"/>
    <property type="project" value="TreeGrafter"/>
</dbReference>
<dbReference type="PROSITE" id="PS00973">
    <property type="entry name" value="USP_2"/>
    <property type="match status" value="1"/>
</dbReference>
<feature type="non-terminal residue" evidence="2">
    <location>
        <position position="1"/>
    </location>
</feature>
<dbReference type="InterPro" id="IPR001394">
    <property type="entry name" value="Peptidase_C19_UCH"/>
</dbReference>
<dbReference type="GO" id="GO:0016579">
    <property type="term" value="P:protein deubiquitination"/>
    <property type="evidence" value="ECO:0007669"/>
    <property type="project" value="InterPro"/>
</dbReference>
<gene>
    <name evidence="2" type="ORF">NADFUDRAFT_4705</name>
</gene>
<sequence>LTGFSLIYLIGPMFSSFFFPASLRDVVIGSSKKPGRHTVCLSNHGNDCFANSNLQALASVRSLYTYLETAITKFETTVDNNQEILQEKLKSGQITLTRRTSASEKKTLQAFILELNEPIMNHKIISPWKLLKVLEYIYKSRISRNQHDAHELLHLILETLDNEHELAKKNLDVLLKPDDDDNADLTSMPAFSFEGSTVDQIRCSRCGYIPPSISSTFLVLSLMVPQRRSVSLEDFLTESYGGGSSEYIQDYGCVKCRLLYIRDTPATAQQIGGIPALNFPQDVYNELLKYVDDPAALPHDLEETYLAGLKHVTSGITKSTQFNKLPPALTIHLSRSIYSGSNASRNSCRVILSEYIELNQINDHQDSKPTVVRYKLVAMIRHKGTHYAGHYECFKRKNIRWWGKIYQQKEKEEEQQQQQQQQPSEETLVEGISKLETEELEKCWRISDNKTWECSLKDILREESGAYLLFYERV</sequence>
<feature type="non-terminal residue" evidence="2">
    <location>
        <position position="474"/>
    </location>
</feature>
<accession>A0A1E3PDY1</accession>
<evidence type="ECO:0000313" key="2">
    <source>
        <dbReference type="EMBL" id="ODQ63615.1"/>
    </source>
</evidence>
<dbReference type="OrthoDB" id="2248014at2759"/>
<dbReference type="STRING" id="857566.A0A1E3PDY1"/>
<dbReference type="PROSITE" id="PS50235">
    <property type="entry name" value="USP_3"/>
    <property type="match status" value="1"/>
</dbReference>
<dbReference type="AlphaFoldDB" id="A0A1E3PDY1"/>
<dbReference type="InterPro" id="IPR038765">
    <property type="entry name" value="Papain-like_cys_pep_sf"/>
</dbReference>
<dbReference type="Pfam" id="PF00443">
    <property type="entry name" value="UCH"/>
    <property type="match status" value="1"/>
</dbReference>
<dbReference type="Proteomes" id="UP000095009">
    <property type="component" value="Unassembled WGS sequence"/>
</dbReference>
<dbReference type="Gene3D" id="3.90.70.10">
    <property type="entry name" value="Cysteine proteinases"/>
    <property type="match status" value="1"/>
</dbReference>
<dbReference type="SUPFAM" id="SSF54001">
    <property type="entry name" value="Cysteine proteinases"/>
    <property type="match status" value="1"/>
</dbReference>
<keyword evidence="3" id="KW-1185">Reference proteome</keyword>
<dbReference type="PANTHER" id="PTHR24006">
    <property type="entry name" value="UBIQUITIN CARBOXYL-TERMINAL HYDROLASE"/>
    <property type="match status" value="1"/>
</dbReference>
<dbReference type="EMBL" id="KV454414">
    <property type="protein sequence ID" value="ODQ63615.1"/>
    <property type="molecule type" value="Genomic_DNA"/>
</dbReference>
<dbReference type="InterPro" id="IPR050164">
    <property type="entry name" value="Peptidase_C19"/>
</dbReference>